<reference evidence="1" key="1">
    <citation type="submission" date="2021-03" db="EMBL/GenBank/DDBJ databases">
        <title>Evolutionary priming and transition to the ectomycorrhizal habit in an iconic lineage of mushroom-forming fungi: is preadaptation a requirement?</title>
        <authorList>
            <consortium name="DOE Joint Genome Institute"/>
            <person name="Looney B.P."/>
            <person name="Miyauchi S."/>
            <person name="Morin E."/>
            <person name="Drula E."/>
            <person name="Courty P.E."/>
            <person name="Chicoki N."/>
            <person name="Fauchery L."/>
            <person name="Kohler A."/>
            <person name="Kuo A."/>
            <person name="LaButti K."/>
            <person name="Pangilinan J."/>
            <person name="Lipzen A."/>
            <person name="Riley R."/>
            <person name="Andreopoulos W."/>
            <person name="He G."/>
            <person name="Johnson J."/>
            <person name="Barry K.W."/>
            <person name="Grigoriev I.V."/>
            <person name="Nagy L."/>
            <person name="Hibbett D."/>
            <person name="Henrissat B."/>
            <person name="Matheny P.B."/>
            <person name="Labbe J."/>
            <person name="Martin A.F."/>
        </authorList>
    </citation>
    <scope>NUCLEOTIDE SEQUENCE</scope>
    <source>
        <strain evidence="1">BPL698</strain>
    </source>
</reference>
<sequence length="321" mass="36078">LDTTLKAVAPFPFGAAVNVNLLQHNTSYATIVGREYNNLTPENAMKFATLHPSQNTYNWTDGDYLVNYAQQNGQRVHGHTLIWYNSLPSWVTNFTGDSAAWENLMKTHIQTVVTHYKGQLRSWDVVNEAFNDDGTLRNSVWLQHLGPNFIARCFQYAHTADSSALLFYNDYGYEYSSAKLAAIVSLVTTLQNNGIPIDGVGMQTHINKTTSYSGLNNAINTVAQTGLMVHISELDIAMNPSNTPGLTYTNTLSQQQADLYKYVARLYRTVVPTAQQYGMTTWDVTDADSWIPGTYSRPDWPLPFDSSYHKKRAYYELVDGL</sequence>
<evidence type="ECO:0000313" key="1">
    <source>
        <dbReference type="EMBL" id="KAI9463071.1"/>
    </source>
</evidence>
<gene>
    <name evidence="1" type="ORF">F5148DRAFT_948696</name>
</gene>
<proteinExistence type="predicted"/>
<feature type="non-terminal residue" evidence="1">
    <location>
        <position position="321"/>
    </location>
</feature>
<protein>
    <submittedName>
        <fullName evidence="1">Endo-1,4-beta-xylanase</fullName>
    </submittedName>
</protein>
<evidence type="ECO:0000313" key="2">
    <source>
        <dbReference type="Proteomes" id="UP001207468"/>
    </source>
</evidence>
<dbReference type="Proteomes" id="UP001207468">
    <property type="component" value="Unassembled WGS sequence"/>
</dbReference>
<keyword evidence="2" id="KW-1185">Reference proteome</keyword>
<feature type="non-terminal residue" evidence="1">
    <location>
        <position position="1"/>
    </location>
</feature>
<dbReference type="EMBL" id="JAGFNK010000160">
    <property type="protein sequence ID" value="KAI9463071.1"/>
    <property type="molecule type" value="Genomic_DNA"/>
</dbReference>
<comment type="caution">
    <text evidence="1">The sequence shown here is derived from an EMBL/GenBank/DDBJ whole genome shotgun (WGS) entry which is preliminary data.</text>
</comment>
<accession>A0ACC0U556</accession>
<name>A0ACC0U556_9AGAM</name>
<organism evidence="1 2">
    <name type="scientific">Russula earlei</name>
    <dbReference type="NCBI Taxonomy" id="71964"/>
    <lineage>
        <taxon>Eukaryota</taxon>
        <taxon>Fungi</taxon>
        <taxon>Dikarya</taxon>
        <taxon>Basidiomycota</taxon>
        <taxon>Agaricomycotina</taxon>
        <taxon>Agaricomycetes</taxon>
        <taxon>Russulales</taxon>
        <taxon>Russulaceae</taxon>
        <taxon>Russula</taxon>
    </lineage>
</organism>